<dbReference type="InterPro" id="IPR007492">
    <property type="entry name" value="LytTR_DNA-bd_dom"/>
</dbReference>
<dbReference type="EMBL" id="JANUBB010000008">
    <property type="protein sequence ID" value="MCS3952295.1"/>
    <property type="molecule type" value="Genomic_DNA"/>
</dbReference>
<dbReference type="AlphaFoldDB" id="A0A840D4U0"/>
<evidence type="ECO:0000313" key="5">
    <source>
        <dbReference type="EMBL" id="MCS3952295.1"/>
    </source>
</evidence>
<dbReference type="RefSeq" id="WP_103015758.1">
    <property type="nucleotide sequence ID" value="NZ_CALTSD010000004.1"/>
</dbReference>
<feature type="modified residue" description="4-aspartylphosphate" evidence="1">
    <location>
        <position position="53"/>
    </location>
</feature>
<keyword evidence="1" id="KW-0597">Phosphoprotein</keyword>
<dbReference type="PROSITE" id="PS50110">
    <property type="entry name" value="RESPONSE_REGULATORY"/>
    <property type="match status" value="1"/>
</dbReference>
<dbReference type="Pfam" id="PF04397">
    <property type="entry name" value="LytTR"/>
    <property type="match status" value="1"/>
</dbReference>
<name>A0A840D4U0_9BACT</name>
<proteinExistence type="predicted"/>
<dbReference type="PROSITE" id="PS50930">
    <property type="entry name" value="HTH_LYTTR"/>
    <property type="match status" value="1"/>
</dbReference>
<evidence type="ECO:0000259" key="3">
    <source>
        <dbReference type="PROSITE" id="PS50930"/>
    </source>
</evidence>
<organism evidence="5 7">
    <name type="scientific">Salinibacter ruber</name>
    <dbReference type="NCBI Taxonomy" id="146919"/>
    <lineage>
        <taxon>Bacteria</taxon>
        <taxon>Pseudomonadati</taxon>
        <taxon>Rhodothermota</taxon>
        <taxon>Rhodothermia</taxon>
        <taxon>Rhodothermales</taxon>
        <taxon>Salinibacteraceae</taxon>
        <taxon>Salinibacter</taxon>
    </lineage>
</organism>
<dbReference type="InterPro" id="IPR001789">
    <property type="entry name" value="Sig_transdc_resp-reg_receiver"/>
</dbReference>
<accession>A0A840D4U0</accession>
<evidence type="ECO:0000259" key="2">
    <source>
        <dbReference type="PROSITE" id="PS50110"/>
    </source>
</evidence>
<dbReference type="Pfam" id="PF00072">
    <property type="entry name" value="Response_reg"/>
    <property type="match status" value="1"/>
</dbReference>
<dbReference type="InterPro" id="IPR011006">
    <property type="entry name" value="CheY-like_superfamily"/>
</dbReference>
<dbReference type="EMBL" id="JANTZM010000001">
    <property type="protein sequence ID" value="MCS4156404.1"/>
    <property type="molecule type" value="Genomic_DNA"/>
</dbReference>
<dbReference type="GO" id="GO:0000156">
    <property type="term" value="F:phosphorelay response regulator activity"/>
    <property type="evidence" value="ECO:0007669"/>
    <property type="project" value="InterPro"/>
</dbReference>
<dbReference type="Gene3D" id="2.40.50.1020">
    <property type="entry name" value="LytTr DNA-binding domain"/>
    <property type="match status" value="1"/>
</dbReference>
<protein>
    <submittedName>
        <fullName evidence="5">Two-component system LytT family response regulator</fullName>
    </submittedName>
</protein>
<dbReference type="SMART" id="SM00850">
    <property type="entry name" value="LytTR"/>
    <property type="match status" value="1"/>
</dbReference>
<reference evidence="5" key="1">
    <citation type="submission" date="2022-08" db="EMBL/GenBank/DDBJ databases">
        <title>Genomic Encyclopedia of Type Strains, Phase V (KMG-V): Genome sequencing to study the core and pangenomes of soil and plant-associated prokaryotes.</title>
        <authorList>
            <person name="Whitman W."/>
        </authorList>
    </citation>
    <scope>NUCLEOTIDE SEQUENCE</scope>
    <source>
        <strain evidence="4">SP2016B</strain>
        <strain evidence="5">SP2017</strain>
        <strain evidence="6">SP3002</strain>
    </source>
</reference>
<dbReference type="Proteomes" id="UP001155034">
    <property type="component" value="Unassembled WGS sequence"/>
</dbReference>
<dbReference type="SUPFAM" id="SSF52172">
    <property type="entry name" value="CheY-like"/>
    <property type="match status" value="1"/>
</dbReference>
<evidence type="ECO:0000313" key="7">
    <source>
        <dbReference type="Proteomes" id="UP001155010"/>
    </source>
</evidence>
<dbReference type="PANTHER" id="PTHR37299">
    <property type="entry name" value="TRANSCRIPTIONAL REGULATOR-RELATED"/>
    <property type="match status" value="1"/>
</dbReference>
<dbReference type="Proteomes" id="UP001155010">
    <property type="component" value="Unassembled WGS sequence"/>
</dbReference>
<comment type="caution">
    <text evidence="5">The sequence shown here is derived from an EMBL/GenBank/DDBJ whole genome shotgun (WGS) entry which is preliminary data.</text>
</comment>
<feature type="domain" description="Response regulatory" evidence="2">
    <location>
        <begin position="2"/>
        <end position="113"/>
    </location>
</feature>
<evidence type="ECO:0000313" key="6">
    <source>
        <dbReference type="EMBL" id="MCS4156404.1"/>
    </source>
</evidence>
<dbReference type="SMART" id="SM00448">
    <property type="entry name" value="REC"/>
    <property type="match status" value="1"/>
</dbReference>
<dbReference type="Proteomes" id="UP001155110">
    <property type="component" value="Unassembled WGS sequence"/>
</dbReference>
<gene>
    <name evidence="4" type="ORF">GGP82_001386</name>
    <name evidence="5" type="ORF">GGP83_002258</name>
    <name evidence="6" type="ORF">GGP99_000335</name>
</gene>
<sequence>MRALIVDDEPPARSLIQEYLEEIGRIEVTGECGTGRAAIEAINETAPDLVFLDVQMPGLDGFDVLERIDTLPDIIFSTAYDEYAIEAFEAGAVDYLLKPYTRARFQTAVERALERHDRDDDAYADQLATLLQEAKAETDDSPERLYVRHGDKIIPVDPDDIRWVEAAGDYSKLHTDETTYLSSMGIGALEDRLAPTRFMRVHRSHILAFPAIDHLYSDGSGGYKAVLDDGTTVRVSRSYAPEIRDRLV</sequence>
<feature type="domain" description="HTH LytTR-type" evidence="3">
    <location>
        <begin position="145"/>
        <end position="248"/>
    </location>
</feature>
<dbReference type="InterPro" id="IPR046947">
    <property type="entry name" value="LytR-like"/>
</dbReference>
<dbReference type="GO" id="GO:0003677">
    <property type="term" value="F:DNA binding"/>
    <property type="evidence" value="ECO:0007669"/>
    <property type="project" value="InterPro"/>
</dbReference>
<dbReference type="Gene3D" id="3.40.50.2300">
    <property type="match status" value="1"/>
</dbReference>
<evidence type="ECO:0000256" key="1">
    <source>
        <dbReference type="PROSITE-ProRule" id="PRU00169"/>
    </source>
</evidence>
<dbReference type="EMBL" id="JANTYZ010000003">
    <property type="protein sequence ID" value="MCS3864837.1"/>
    <property type="molecule type" value="Genomic_DNA"/>
</dbReference>
<dbReference type="PANTHER" id="PTHR37299:SF1">
    <property type="entry name" value="STAGE 0 SPORULATION PROTEIN A HOMOLOG"/>
    <property type="match status" value="1"/>
</dbReference>
<evidence type="ECO:0000313" key="4">
    <source>
        <dbReference type="EMBL" id="MCS3864837.1"/>
    </source>
</evidence>